<dbReference type="Gene3D" id="3.30.70.270">
    <property type="match status" value="1"/>
</dbReference>
<dbReference type="Pfam" id="PF01590">
    <property type="entry name" value="GAF"/>
    <property type="match status" value="1"/>
</dbReference>
<dbReference type="InterPro" id="IPR029016">
    <property type="entry name" value="GAF-like_dom_sf"/>
</dbReference>
<dbReference type="InterPro" id="IPR001633">
    <property type="entry name" value="EAL_dom"/>
</dbReference>
<dbReference type="CDD" id="cd01948">
    <property type="entry name" value="EAL"/>
    <property type="match status" value="1"/>
</dbReference>
<accession>A0A379KMX1</accession>
<dbReference type="SMART" id="SM00052">
    <property type="entry name" value="EAL"/>
    <property type="match status" value="1"/>
</dbReference>
<evidence type="ECO:0000313" key="3">
    <source>
        <dbReference type="Proteomes" id="UP000254602"/>
    </source>
</evidence>
<dbReference type="EMBL" id="UGUY01000001">
    <property type="protein sequence ID" value="SUD68968.1"/>
    <property type="molecule type" value="Genomic_DNA"/>
</dbReference>
<proteinExistence type="predicted"/>
<evidence type="ECO:0000259" key="1">
    <source>
        <dbReference type="PROSITE" id="PS50883"/>
    </source>
</evidence>
<dbReference type="InterPro" id="IPR000160">
    <property type="entry name" value="GGDEF_dom"/>
</dbReference>
<name>A0A379KMX1_PSEPU</name>
<dbReference type="InterPro" id="IPR035919">
    <property type="entry name" value="EAL_sf"/>
</dbReference>
<dbReference type="InterPro" id="IPR043128">
    <property type="entry name" value="Rev_trsase/Diguanyl_cyclase"/>
</dbReference>
<evidence type="ECO:0000313" key="2">
    <source>
        <dbReference type="EMBL" id="SUD68968.1"/>
    </source>
</evidence>
<dbReference type="Proteomes" id="UP000254602">
    <property type="component" value="Unassembled WGS sequence"/>
</dbReference>
<dbReference type="PANTHER" id="PTHR33121:SF19">
    <property type="entry name" value="CYCLIC DI-GMP PHOSPHODIESTERASE PA2567"/>
    <property type="match status" value="1"/>
</dbReference>
<dbReference type="SUPFAM" id="SSF141868">
    <property type="entry name" value="EAL domain-like"/>
    <property type="match status" value="1"/>
</dbReference>
<dbReference type="Gene3D" id="3.20.20.450">
    <property type="entry name" value="EAL domain"/>
    <property type="match status" value="1"/>
</dbReference>
<protein>
    <submittedName>
        <fullName evidence="2">Diguanylate phosphodiesterase</fullName>
    </submittedName>
</protein>
<dbReference type="InterPro" id="IPR003018">
    <property type="entry name" value="GAF"/>
</dbReference>
<feature type="domain" description="EAL" evidence="1">
    <location>
        <begin position="334"/>
        <end position="586"/>
    </location>
</feature>
<dbReference type="SUPFAM" id="SSF55073">
    <property type="entry name" value="Nucleotide cyclase"/>
    <property type="match status" value="1"/>
</dbReference>
<dbReference type="GO" id="GO:0071111">
    <property type="term" value="F:cyclic-guanylate-specific phosphodiesterase activity"/>
    <property type="evidence" value="ECO:0007669"/>
    <property type="project" value="InterPro"/>
</dbReference>
<dbReference type="PANTHER" id="PTHR33121">
    <property type="entry name" value="CYCLIC DI-GMP PHOSPHODIESTERASE PDEF"/>
    <property type="match status" value="1"/>
</dbReference>
<dbReference type="Pfam" id="PF00563">
    <property type="entry name" value="EAL"/>
    <property type="match status" value="1"/>
</dbReference>
<reference evidence="2 3" key="1">
    <citation type="submission" date="2018-06" db="EMBL/GenBank/DDBJ databases">
        <authorList>
            <consortium name="Pathogen Informatics"/>
            <person name="Doyle S."/>
        </authorList>
    </citation>
    <scope>NUCLEOTIDE SEQUENCE [LARGE SCALE GENOMIC DNA]</scope>
    <source>
        <strain evidence="2 3">NCTC7914</strain>
    </source>
</reference>
<dbReference type="InterPro" id="IPR029787">
    <property type="entry name" value="Nucleotide_cyclase"/>
</dbReference>
<dbReference type="SUPFAM" id="SSF55781">
    <property type="entry name" value="GAF domain-like"/>
    <property type="match status" value="1"/>
</dbReference>
<dbReference type="AlphaFoldDB" id="A0A379KMX1"/>
<dbReference type="InterPro" id="IPR050706">
    <property type="entry name" value="Cyclic-di-GMP_PDE-like"/>
</dbReference>
<dbReference type="Gene3D" id="3.30.450.40">
    <property type="match status" value="1"/>
</dbReference>
<dbReference type="PROSITE" id="PS50883">
    <property type="entry name" value="EAL"/>
    <property type="match status" value="1"/>
</dbReference>
<gene>
    <name evidence="2" type="primary">cph2_5</name>
    <name evidence="2" type="ORF">NCTC7914_03095</name>
</gene>
<dbReference type="SMART" id="SM00267">
    <property type="entry name" value="GGDEF"/>
    <property type="match status" value="1"/>
</dbReference>
<sequence>MNMNVAPMPSNEEQRLAAVAEWCVAHQDCSTELRTLVEWAGRYFNAPMCLISIVSECQQWFMAKTALEADSTPRDVAFCAHTILQAQPLEVLDATLDPRFAENPLVTGAPGIRYYCGAPLLVDKQVAIGSFCIIDTAPREAMDDAQRGMLQAFADMAVQIIAGIRRRNFYDQPTGLFNRVKLECDVQTRLERHDALTVVVFDIMPAQVLTHMIKVLGYNFAHDLTLQVKDLIVSQLDPDLALYKISPTRFAVIVHQHPLAMCARVIGVLSDPVQCHQIPVLLDAAVGISPVTRCDDDGSLDWLRRAVGAADAARGNPGRCAHYQPEVDAAQRRAFSLLTSLGAALQSDDELSLHLQPRVELQGHTCNSAEALLRWRHPHLGDISPAEFIALAEKTALIASISLWVMRAVLNILQHAQAPDLRISMNVTARDLENAAFMDTLLAELQHRAIAPWRLQLEFTESVLIEQPEEVRRQLLRARQAGIDIAIDDFGTGYSNWAYLSRIPATLVKLDRSLIQKATHSAKDLLLVQSLVGLANQLGYQVVAEGIETAEQLTCAKAWGCTQAQGYYLARPMPLAAFQTWYCNNRLRWSQI</sequence>
<organism evidence="2 3">
    <name type="scientific">Pseudomonas putida</name>
    <name type="common">Arthrobacter siderocapsulatus</name>
    <dbReference type="NCBI Taxonomy" id="303"/>
    <lineage>
        <taxon>Bacteria</taxon>
        <taxon>Pseudomonadati</taxon>
        <taxon>Pseudomonadota</taxon>
        <taxon>Gammaproteobacteria</taxon>
        <taxon>Pseudomonadales</taxon>
        <taxon>Pseudomonadaceae</taxon>
        <taxon>Pseudomonas</taxon>
    </lineage>
</organism>